<protein>
    <submittedName>
        <fullName>35 kDa flagellin</fullName>
    </submittedName>
</protein>
<dbReference type="InterPro" id="IPR013373">
    <property type="entry name" value="Flagellin/pilin_N_arc"/>
</dbReference>
<reference key="1">
    <citation type="journal article" date="1994" name="J. Bacteriol.">
        <title>Physical characterization of the flagella and flagellins from Methanospirillum hungatei.</title>
        <authorList>
            <person name="Faguy D.M."/>
            <person name="Koval S.F."/>
            <person name="Jarrell K.F."/>
        </authorList>
    </citation>
    <scope>PROTEIN SEQUENCE</scope>
</reference>
<dbReference type="NCBIfam" id="TIGR02537">
    <property type="entry name" value="arch_flag_Nterm"/>
    <property type="match status" value="1"/>
</dbReference>
<keyword id="KW-0903">Direct protein sequencing</keyword>
<organism>
    <name type="scientific">Methanospirillum hungatei</name>
    <dbReference type="NCBI Taxonomy" id="2203"/>
    <lineage>
        <taxon>Archaea</taxon>
        <taxon>Methanobacteriati</taxon>
        <taxon>Methanobacteriota</taxon>
        <taxon>Stenosarchaea group</taxon>
        <taxon>Methanomicrobia</taxon>
        <taxon>Methanomicrobiales</taxon>
        <taxon>Methanospirillaceae</taxon>
        <taxon>Methanospirillum</taxon>
    </lineage>
</organism>
<name>Q9UWJ2_METHU</name>
<sequence length="20" mass="2036">FSGLEAAIVLIAFVVVAAVF</sequence>
<accession>Q9UWJ2</accession>
<proteinExistence type="evidence at protein level"/>
<dbReference type="AlphaFoldDB" id="Q9UWJ2"/>